<dbReference type="Ensembl" id="ENSPSIT00000000456.1">
    <property type="protein sequence ID" value="ENSPSIP00000000456.1"/>
    <property type="gene ID" value="ENSPSIG00000000456.1"/>
</dbReference>
<evidence type="ECO:0000256" key="1">
    <source>
        <dbReference type="ARBA" id="ARBA00022679"/>
    </source>
</evidence>
<evidence type="ECO:0000256" key="5">
    <source>
        <dbReference type="ARBA" id="ARBA00022801"/>
    </source>
</evidence>
<reference evidence="10" key="4">
    <citation type="submission" date="2025-09" db="UniProtKB">
        <authorList>
            <consortium name="Ensembl"/>
        </authorList>
    </citation>
    <scope>IDENTIFICATION</scope>
</reference>
<dbReference type="OMA" id="RSCELCQ"/>
<evidence type="ECO:0000256" key="3">
    <source>
        <dbReference type="ARBA" id="ARBA00022722"/>
    </source>
</evidence>
<dbReference type="PROSITE" id="PS50994">
    <property type="entry name" value="INTEGRASE"/>
    <property type="match status" value="1"/>
</dbReference>
<evidence type="ECO:0000313" key="11">
    <source>
        <dbReference type="Proteomes" id="UP000007267"/>
    </source>
</evidence>
<feature type="region of interest" description="Disordered" evidence="8">
    <location>
        <begin position="492"/>
        <end position="515"/>
    </location>
</feature>
<evidence type="ECO:0000256" key="6">
    <source>
        <dbReference type="ARBA" id="ARBA00022918"/>
    </source>
</evidence>
<dbReference type="FunFam" id="3.10.20.370:FF:000001">
    <property type="entry name" value="Retrovirus-related Pol polyprotein from transposon 17.6-like protein"/>
    <property type="match status" value="1"/>
</dbReference>
<feature type="domain" description="Integrase catalytic" evidence="9">
    <location>
        <begin position="137"/>
        <end position="303"/>
    </location>
</feature>
<evidence type="ECO:0000259" key="9">
    <source>
        <dbReference type="PROSITE" id="PS50994"/>
    </source>
</evidence>
<dbReference type="GO" id="GO:0003676">
    <property type="term" value="F:nucleic acid binding"/>
    <property type="evidence" value="ECO:0007669"/>
    <property type="project" value="InterPro"/>
</dbReference>
<dbReference type="Gene3D" id="3.10.20.370">
    <property type="match status" value="1"/>
</dbReference>
<dbReference type="FunFam" id="1.10.340.70:FF:000001">
    <property type="entry name" value="Retrovirus-related Pol polyprotein from transposon gypsy-like Protein"/>
    <property type="match status" value="1"/>
</dbReference>
<protein>
    <recommendedName>
        <fullName evidence="7">Gypsy retrotransposon integrase-like protein 1</fullName>
    </recommendedName>
</protein>
<feature type="compositionally biased region" description="Polar residues" evidence="8">
    <location>
        <begin position="9"/>
        <end position="21"/>
    </location>
</feature>
<dbReference type="Pfam" id="PF17917">
    <property type="entry name" value="RT_RNaseH"/>
    <property type="match status" value="1"/>
</dbReference>
<evidence type="ECO:0000256" key="4">
    <source>
        <dbReference type="ARBA" id="ARBA00022759"/>
    </source>
</evidence>
<sequence length="667" mass="75577">MGVAPALRGTQQEFQEAQQSDESLERAREEAQNQTPATVERGRFLIQEGLLYREPPPGKKGSQAATRRQLVVPEAYREELLRVAHDGPFAGHLGVGKTCDRLEQNFYWPRMFGSVREYCRSCELCQKRKGSRGPRKAPLQPLPIIGEAFARVSMDIVGPLPRPSRNGKKYILVVVDFATRYPEAVALSNVEAETVATALFTVFSRVGFPREVLSDRGSNFMSVVFRQLWELCGVKHLKAAPYHPQTNGLVERFNGTLKSMLKMYVDRRQNDWDVLLPYLLYAYRSVAQDSMGFAPFELLYGRQVRGPLDLIRDAWEGNVEVAGQPAMESVTQFKDRLKEMMELVRENLSDSQGAQKAWYDRDAVERAFEIGDLVLVLDPVRRNKMQDVWSGPYEVVERVNEVTYDVRKASGRGGVQTVHVNRMKVYMERGVNVNMICCAEEEAMSVPLVDMVAESQEETPLESIEMGEGLTSLQRGELLALLKHHRRTFSNRPGLTDRISHSIHTTGPRPAPSRAYRAKGEMQRQIQEEVESMLASPDFNKPFWLCTDASNIGLGAVLMQDGAGDRRHPVAYLSKKLSPAEQNYATIEKECYAIVWAVKQLKPYLYNRRFTVLSDHAPLVWLHKAKGTNSRLLRWSLALQEYDMDIVHIRGKENIVADALSRAGEPM</sequence>
<evidence type="ECO:0000256" key="7">
    <source>
        <dbReference type="ARBA" id="ARBA00039658"/>
    </source>
</evidence>
<evidence type="ECO:0000256" key="2">
    <source>
        <dbReference type="ARBA" id="ARBA00022695"/>
    </source>
</evidence>
<dbReference type="AlphaFoldDB" id="K7EXE6"/>
<evidence type="ECO:0000313" key="10">
    <source>
        <dbReference type="Ensembl" id="ENSPSIP00000000456.1"/>
    </source>
</evidence>
<dbReference type="Gene3D" id="1.10.340.70">
    <property type="match status" value="1"/>
</dbReference>
<keyword evidence="11" id="KW-1185">Reference proteome</keyword>
<dbReference type="EMBL" id="AGCU01139261">
    <property type="status" value="NOT_ANNOTATED_CDS"/>
    <property type="molecule type" value="Genomic_DNA"/>
</dbReference>
<dbReference type="Proteomes" id="UP000007267">
    <property type="component" value="Unassembled WGS sequence"/>
</dbReference>
<dbReference type="GeneTree" id="ENSGT01050000244855"/>
<accession>K7EXE6</accession>
<dbReference type="SUPFAM" id="SSF53098">
    <property type="entry name" value="Ribonuclease H-like"/>
    <property type="match status" value="1"/>
</dbReference>
<dbReference type="CDD" id="cd09274">
    <property type="entry name" value="RNase_HI_RT_Ty3"/>
    <property type="match status" value="1"/>
</dbReference>
<dbReference type="Gene3D" id="3.30.420.10">
    <property type="entry name" value="Ribonuclease H-like superfamily/Ribonuclease H"/>
    <property type="match status" value="1"/>
</dbReference>
<dbReference type="GO" id="GO:0016787">
    <property type="term" value="F:hydrolase activity"/>
    <property type="evidence" value="ECO:0007669"/>
    <property type="project" value="UniProtKB-KW"/>
</dbReference>
<dbReference type="GO" id="GO:0015074">
    <property type="term" value="P:DNA integration"/>
    <property type="evidence" value="ECO:0007669"/>
    <property type="project" value="InterPro"/>
</dbReference>
<reference evidence="10" key="3">
    <citation type="submission" date="2025-08" db="UniProtKB">
        <authorList>
            <consortium name="Ensembl"/>
        </authorList>
    </citation>
    <scope>IDENTIFICATION</scope>
</reference>
<name>K7EXE6_PELSI</name>
<dbReference type="InterPro" id="IPR012337">
    <property type="entry name" value="RNaseH-like_sf"/>
</dbReference>
<feature type="region of interest" description="Disordered" evidence="8">
    <location>
        <begin position="1"/>
        <end position="39"/>
    </location>
</feature>
<keyword evidence="2" id="KW-0548">Nucleotidyltransferase</keyword>
<dbReference type="eggNOG" id="KOG0017">
    <property type="taxonomic scope" value="Eukaryota"/>
</dbReference>
<dbReference type="InterPro" id="IPR041373">
    <property type="entry name" value="RT_RNaseH"/>
</dbReference>
<dbReference type="PANTHER" id="PTHR37984:SF15">
    <property type="entry name" value="INTEGRASE CATALYTIC DOMAIN-CONTAINING PROTEIN"/>
    <property type="match status" value="1"/>
</dbReference>
<dbReference type="InterPro" id="IPR050951">
    <property type="entry name" value="Retrovirus_Pol_polyprotein"/>
</dbReference>
<dbReference type="PANTHER" id="PTHR37984">
    <property type="entry name" value="PROTEIN CBG26694"/>
    <property type="match status" value="1"/>
</dbReference>
<dbReference type="STRING" id="13735.ENSPSIP00000000456"/>
<dbReference type="FunFam" id="3.30.420.10:FF:000032">
    <property type="entry name" value="Retrovirus-related Pol polyprotein from transposon 297-like Protein"/>
    <property type="match status" value="1"/>
</dbReference>
<dbReference type="Pfam" id="PF17921">
    <property type="entry name" value="Integrase_H2C2"/>
    <property type="match status" value="1"/>
</dbReference>
<dbReference type="InterPro" id="IPR043502">
    <property type="entry name" value="DNA/RNA_pol_sf"/>
</dbReference>
<keyword evidence="6" id="KW-0695">RNA-directed DNA polymerase</keyword>
<proteinExistence type="predicted"/>
<dbReference type="SUPFAM" id="SSF56672">
    <property type="entry name" value="DNA/RNA polymerases"/>
    <property type="match status" value="1"/>
</dbReference>
<dbReference type="HOGENOM" id="CLU_407810_0_0_1"/>
<keyword evidence="4" id="KW-0255">Endonuclease</keyword>
<dbReference type="InterPro" id="IPR001584">
    <property type="entry name" value="Integrase_cat-core"/>
</dbReference>
<keyword evidence="5" id="KW-0378">Hydrolase</keyword>
<dbReference type="InterPro" id="IPR041588">
    <property type="entry name" value="Integrase_H2C2"/>
</dbReference>
<evidence type="ECO:0000256" key="8">
    <source>
        <dbReference type="SAM" id="MobiDB-lite"/>
    </source>
</evidence>
<keyword evidence="1" id="KW-0808">Transferase</keyword>
<dbReference type="Pfam" id="PF00665">
    <property type="entry name" value="rve"/>
    <property type="match status" value="1"/>
</dbReference>
<organism evidence="10 11">
    <name type="scientific">Pelodiscus sinensis</name>
    <name type="common">Chinese softshell turtle</name>
    <name type="synonym">Trionyx sinensis</name>
    <dbReference type="NCBI Taxonomy" id="13735"/>
    <lineage>
        <taxon>Eukaryota</taxon>
        <taxon>Metazoa</taxon>
        <taxon>Chordata</taxon>
        <taxon>Craniata</taxon>
        <taxon>Vertebrata</taxon>
        <taxon>Euteleostomi</taxon>
        <taxon>Archelosauria</taxon>
        <taxon>Testudinata</taxon>
        <taxon>Testudines</taxon>
        <taxon>Cryptodira</taxon>
        <taxon>Trionychia</taxon>
        <taxon>Trionychidae</taxon>
        <taxon>Pelodiscus</taxon>
    </lineage>
</organism>
<reference evidence="11" key="2">
    <citation type="journal article" date="2013" name="Nat. Genet.">
        <title>The draft genomes of soft-shell turtle and green sea turtle yield insights into the development and evolution of the turtle-specific body plan.</title>
        <authorList>
            <person name="Wang Z."/>
            <person name="Pascual-Anaya J."/>
            <person name="Zadissa A."/>
            <person name="Li W."/>
            <person name="Niimura Y."/>
            <person name="Huang Z."/>
            <person name="Li C."/>
            <person name="White S."/>
            <person name="Xiong Z."/>
            <person name="Fang D."/>
            <person name="Wang B."/>
            <person name="Ming Y."/>
            <person name="Chen Y."/>
            <person name="Zheng Y."/>
            <person name="Kuraku S."/>
            <person name="Pignatelli M."/>
            <person name="Herrero J."/>
            <person name="Beal K."/>
            <person name="Nozawa M."/>
            <person name="Li Q."/>
            <person name="Wang J."/>
            <person name="Zhang H."/>
            <person name="Yu L."/>
            <person name="Shigenobu S."/>
            <person name="Wang J."/>
            <person name="Liu J."/>
            <person name="Flicek P."/>
            <person name="Searle S."/>
            <person name="Wang J."/>
            <person name="Kuratani S."/>
            <person name="Yin Y."/>
            <person name="Aken B."/>
            <person name="Zhang G."/>
            <person name="Irie N."/>
        </authorList>
    </citation>
    <scope>NUCLEOTIDE SEQUENCE [LARGE SCALE GENOMIC DNA]</scope>
    <source>
        <strain evidence="11">Daiwa-1</strain>
    </source>
</reference>
<dbReference type="InterPro" id="IPR054465">
    <property type="entry name" value="Integrase_p58-like_C"/>
</dbReference>
<dbReference type="GO" id="GO:0003964">
    <property type="term" value="F:RNA-directed DNA polymerase activity"/>
    <property type="evidence" value="ECO:0007669"/>
    <property type="project" value="UniProtKB-KW"/>
</dbReference>
<reference evidence="11" key="1">
    <citation type="submission" date="2011-10" db="EMBL/GenBank/DDBJ databases">
        <authorList>
            <consortium name="Soft-shell Turtle Genome Consortium"/>
        </authorList>
    </citation>
    <scope>NUCLEOTIDE SEQUENCE [LARGE SCALE GENOMIC DNA]</scope>
    <source>
        <strain evidence="11">Daiwa-1</strain>
    </source>
</reference>
<dbReference type="InterPro" id="IPR036397">
    <property type="entry name" value="RNaseH_sf"/>
</dbReference>
<dbReference type="Pfam" id="PF22938">
    <property type="entry name" value="Integrase_p58_C"/>
    <property type="match status" value="1"/>
</dbReference>
<dbReference type="GO" id="GO:0004519">
    <property type="term" value="F:endonuclease activity"/>
    <property type="evidence" value="ECO:0007669"/>
    <property type="project" value="UniProtKB-KW"/>
</dbReference>
<keyword evidence="3" id="KW-0540">Nuclease</keyword>